<evidence type="ECO:0000313" key="8">
    <source>
        <dbReference type="EMBL" id="MDQ0506335.1"/>
    </source>
</evidence>
<sequence>MPKPKKKPKKMLRRITTHLRAFLAPVAEAIVGGYVRFSIWWLRLWPLWLSSGGMAFWARLLGPFFPVSNTARRNLKAAFPEKSPAEIERIVRGVWGNMGRLTADFAQQDRLWDYDPAHPGAGRIEVKGADIFARLRDDGRPALFFTAHTGDWELCAIAGAQFGVPGGVLYRAPNNKKAAALIEEMRAGTMPGLIRAGRDAGRLMARMLADGQHLGMLIDQYWTGGPEVVFFGRRCATNPTLARLARQFDCPVHGMRVIRLPNARFRVEITEEVELPRDVDGKIDVVGAMQAVTFIIEGWVREYPEQWLWLHRRWR</sequence>
<dbReference type="PANTHER" id="PTHR30606:SF9">
    <property type="entry name" value="LIPID A BIOSYNTHESIS LAUROYLTRANSFERASE"/>
    <property type="match status" value="1"/>
</dbReference>
<keyword evidence="4 8" id="KW-0808">Transferase</keyword>
<evidence type="ECO:0000256" key="3">
    <source>
        <dbReference type="ARBA" id="ARBA00022519"/>
    </source>
</evidence>
<feature type="transmembrane region" description="Helical" evidence="7">
    <location>
        <begin position="47"/>
        <end position="67"/>
    </location>
</feature>
<proteinExistence type="predicted"/>
<keyword evidence="6 8" id="KW-0012">Acyltransferase</keyword>
<evidence type="ECO:0000256" key="7">
    <source>
        <dbReference type="SAM" id="Phobius"/>
    </source>
</evidence>
<evidence type="ECO:0000313" key="9">
    <source>
        <dbReference type="Proteomes" id="UP001241747"/>
    </source>
</evidence>
<evidence type="ECO:0000256" key="5">
    <source>
        <dbReference type="ARBA" id="ARBA00023136"/>
    </source>
</evidence>
<protein>
    <submittedName>
        <fullName evidence="8">KDO2-lipid IV(A) lauroyltransferase</fullName>
        <ecNumber evidence="8">2.3.1.241</ecNumber>
    </submittedName>
</protein>
<keyword evidence="7" id="KW-0812">Transmembrane</keyword>
<dbReference type="Pfam" id="PF03279">
    <property type="entry name" value="Lip_A_acyltrans"/>
    <property type="match status" value="1"/>
</dbReference>
<dbReference type="GO" id="GO:0008913">
    <property type="term" value="F:Kdo2-lipid IVA acyltransferase activity"/>
    <property type="evidence" value="ECO:0007669"/>
    <property type="project" value="UniProtKB-EC"/>
</dbReference>
<keyword evidence="2" id="KW-1003">Cell membrane</keyword>
<gene>
    <name evidence="8" type="ORF">QOZ94_003144</name>
</gene>
<keyword evidence="3" id="KW-0997">Cell inner membrane</keyword>
<dbReference type="InterPro" id="IPR004960">
    <property type="entry name" value="LipA_acyltrans"/>
</dbReference>
<accession>A0ABU0LGR5</accession>
<evidence type="ECO:0000256" key="4">
    <source>
        <dbReference type="ARBA" id="ARBA00022679"/>
    </source>
</evidence>
<name>A0ABU0LGR5_XANAG</name>
<keyword evidence="5 7" id="KW-0472">Membrane</keyword>
<feature type="transmembrane region" description="Helical" evidence="7">
    <location>
        <begin position="21"/>
        <end position="41"/>
    </location>
</feature>
<comment type="caution">
    <text evidence="8">The sequence shown here is derived from an EMBL/GenBank/DDBJ whole genome shotgun (WGS) entry which is preliminary data.</text>
</comment>
<keyword evidence="7" id="KW-1133">Transmembrane helix</keyword>
<dbReference type="CDD" id="cd07984">
    <property type="entry name" value="LPLAT_LABLAT-like"/>
    <property type="match status" value="1"/>
</dbReference>
<dbReference type="EC" id="2.3.1.241" evidence="8"/>
<evidence type="ECO:0000256" key="2">
    <source>
        <dbReference type="ARBA" id="ARBA00022475"/>
    </source>
</evidence>
<keyword evidence="9" id="KW-1185">Reference proteome</keyword>
<comment type="subcellular location">
    <subcellularLocation>
        <location evidence="1">Cell inner membrane</location>
    </subcellularLocation>
</comment>
<dbReference type="Proteomes" id="UP001241747">
    <property type="component" value="Unassembled WGS sequence"/>
</dbReference>
<organism evidence="8 9">
    <name type="scientific">Xanthobacter agilis</name>
    <dbReference type="NCBI Taxonomy" id="47492"/>
    <lineage>
        <taxon>Bacteria</taxon>
        <taxon>Pseudomonadati</taxon>
        <taxon>Pseudomonadota</taxon>
        <taxon>Alphaproteobacteria</taxon>
        <taxon>Hyphomicrobiales</taxon>
        <taxon>Xanthobacteraceae</taxon>
        <taxon>Xanthobacter</taxon>
    </lineage>
</organism>
<dbReference type="NCBIfam" id="NF005120">
    <property type="entry name" value="PRK06553.1"/>
    <property type="match status" value="1"/>
</dbReference>
<reference evidence="8 9" key="1">
    <citation type="submission" date="2023-07" db="EMBL/GenBank/DDBJ databases">
        <title>Genomic Encyclopedia of Type Strains, Phase IV (KMG-IV): sequencing the most valuable type-strain genomes for metagenomic binning, comparative biology and taxonomic classification.</title>
        <authorList>
            <person name="Goeker M."/>
        </authorList>
    </citation>
    <scope>NUCLEOTIDE SEQUENCE [LARGE SCALE GENOMIC DNA]</scope>
    <source>
        <strain evidence="8 9">DSM 3770</strain>
    </source>
</reference>
<dbReference type="EMBL" id="JAUSVY010000007">
    <property type="protein sequence ID" value="MDQ0506335.1"/>
    <property type="molecule type" value="Genomic_DNA"/>
</dbReference>
<evidence type="ECO:0000256" key="1">
    <source>
        <dbReference type="ARBA" id="ARBA00004533"/>
    </source>
</evidence>
<dbReference type="PANTHER" id="PTHR30606">
    <property type="entry name" value="LIPID A BIOSYNTHESIS LAUROYL ACYLTRANSFERASE"/>
    <property type="match status" value="1"/>
</dbReference>
<evidence type="ECO:0000256" key="6">
    <source>
        <dbReference type="ARBA" id="ARBA00023315"/>
    </source>
</evidence>